<dbReference type="EMBL" id="CAAALY010260493">
    <property type="protein sequence ID" value="VEL39216.1"/>
    <property type="molecule type" value="Genomic_DNA"/>
</dbReference>
<comment type="caution">
    <text evidence="1">The sequence shown here is derived from an EMBL/GenBank/DDBJ whole genome shotgun (WGS) entry which is preliminary data.</text>
</comment>
<keyword evidence="2" id="KW-1185">Reference proteome</keyword>
<gene>
    <name evidence="1" type="ORF">PXEA_LOCUS32656</name>
</gene>
<evidence type="ECO:0000313" key="2">
    <source>
        <dbReference type="Proteomes" id="UP000784294"/>
    </source>
</evidence>
<protein>
    <submittedName>
        <fullName evidence="1">Uncharacterized protein</fullName>
    </submittedName>
</protein>
<name>A0A448XL37_9PLAT</name>
<sequence>MTPRVVIQGRKQKNGIRAVSVCSLHHARRISFLSFLLLEPIASTARSWFILKSFADSVKPTLDQAIYSLRGPTGLGCSLLPRLASPPRKLAGASQVAHVTTLELKSQKMACPDVS</sequence>
<dbReference type="AlphaFoldDB" id="A0A448XL37"/>
<proteinExistence type="predicted"/>
<accession>A0A448XL37</accession>
<reference evidence="1" key="1">
    <citation type="submission" date="2018-11" db="EMBL/GenBank/DDBJ databases">
        <authorList>
            <consortium name="Pathogen Informatics"/>
        </authorList>
    </citation>
    <scope>NUCLEOTIDE SEQUENCE</scope>
</reference>
<organism evidence="1 2">
    <name type="scientific">Protopolystoma xenopodis</name>
    <dbReference type="NCBI Taxonomy" id="117903"/>
    <lineage>
        <taxon>Eukaryota</taxon>
        <taxon>Metazoa</taxon>
        <taxon>Spiralia</taxon>
        <taxon>Lophotrochozoa</taxon>
        <taxon>Platyhelminthes</taxon>
        <taxon>Monogenea</taxon>
        <taxon>Polyopisthocotylea</taxon>
        <taxon>Polystomatidea</taxon>
        <taxon>Polystomatidae</taxon>
        <taxon>Protopolystoma</taxon>
    </lineage>
</organism>
<evidence type="ECO:0000313" key="1">
    <source>
        <dbReference type="EMBL" id="VEL39216.1"/>
    </source>
</evidence>
<dbReference type="Proteomes" id="UP000784294">
    <property type="component" value="Unassembled WGS sequence"/>
</dbReference>